<reference evidence="2" key="1">
    <citation type="journal article" date="2020" name="Toxins">
        <title>Phylogenomic Analysis of Secondary Metabolism in the Toxic Cyanobacterial Genera Anabaena, Dolichospermum and Aphanizomenon.</title>
        <authorList>
            <person name="Oesterholm J."/>
            <person name="Popin R.V."/>
            <person name="Fewer D.P."/>
            <person name="Sivonen K."/>
        </authorList>
    </citation>
    <scope>NUCLEOTIDE SEQUENCE [LARGE SCALE GENOMIC DNA]</scope>
    <source>
        <strain evidence="2">UHCC 0037</strain>
    </source>
</reference>
<name>A0ACC7S571_DOLFA</name>
<keyword evidence="2" id="KW-1185">Reference proteome</keyword>
<protein>
    <submittedName>
        <fullName evidence="1">Uncharacterized protein</fullName>
    </submittedName>
</protein>
<evidence type="ECO:0000313" key="1">
    <source>
        <dbReference type="EMBL" id="MTJ43344.1"/>
    </source>
</evidence>
<comment type="caution">
    <text evidence="1">The sequence shown here is derived from an EMBL/GenBank/DDBJ whole genome shotgun (WGS) entry which is preliminary data.</text>
</comment>
<evidence type="ECO:0000313" key="2">
    <source>
        <dbReference type="Proteomes" id="UP001517388"/>
    </source>
</evidence>
<gene>
    <name evidence="1" type="ORF">FJR39_09020</name>
</gene>
<accession>A0ACC7S571</accession>
<sequence>MLAYFLALVIGFGSLAIYLSAFFFPEIHRKNDFIWSGVGLFYALVLWIFASRITGGLLLGHVASVAMLVWFVAQTLSLRRQLAPAGQQTPLPSPELIKISFQSQMSKFSVKEKFGQLSSFVAGVFGGAKAKIQQTVNKKPVIKTAEEILQTTPTEATPPSVLPDESVTATPAITTESLSAETFAQSPILEMVEISPTPPPVIEEEQVIPSTAPEPETVVEITQTEVVISESSITEETETVVEIIQTEVVISETPTAGSTEAVVEIIQTEVVIAIEETSETADAPEISSPNPVTSELLAAEAAEKSDMTIEEVKSVGEALPEQIPLNKPVEE</sequence>
<organism evidence="1 2">
    <name type="scientific">Dolichospermum flos-aquae UHCC 0037</name>
    <dbReference type="NCBI Taxonomy" id="2590026"/>
    <lineage>
        <taxon>Bacteria</taxon>
        <taxon>Bacillati</taxon>
        <taxon>Cyanobacteriota</taxon>
        <taxon>Cyanophyceae</taxon>
        <taxon>Nostocales</taxon>
        <taxon>Aphanizomenonaceae</taxon>
        <taxon>Dolichospermum</taxon>
    </lineage>
</organism>
<proteinExistence type="predicted"/>
<dbReference type="EMBL" id="VILF01000002">
    <property type="protein sequence ID" value="MTJ43344.1"/>
    <property type="molecule type" value="Genomic_DNA"/>
</dbReference>
<dbReference type="Proteomes" id="UP001517388">
    <property type="component" value="Unassembled WGS sequence"/>
</dbReference>